<sequence length="309" mass="33639">MDRLTAMQVFAEVAQLGSFTAAGDKLDMSRPMVTRYVEELEQWLGVRLLQRSTRKVTLTDAGLACLARCRQMLELADEVRADAGQRDGQVRGLLRVAASTSFGLAVLGGAVAEFGERHPQLRVDLQLGDRAVNLIEERIDLAIRITNEPDPGLVGRRLCDCRSLLVAAPSYLARHGAPQSPEDLERHRCLSYSNFGRSEWKLKRGGEEQKVRVSGNISGNEASALLSAAVAGAGIAMQPSYLAAHHVSRGELVALLPEWQPTVLGIHALYPSRRLLPLALRSLLDFLVDRLGGPLPPWDIPSALAGRTA</sequence>
<dbReference type="Proteomes" id="UP000178776">
    <property type="component" value="Chromosome"/>
</dbReference>
<dbReference type="Gene3D" id="1.10.10.10">
    <property type="entry name" value="Winged helix-like DNA-binding domain superfamily/Winged helix DNA-binding domain"/>
    <property type="match status" value="1"/>
</dbReference>
<dbReference type="PROSITE" id="PS50931">
    <property type="entry name" value="HTH_LYSR"/>
    <property type="match status" value="1"/>
</dbReference>
<dbReference type="CDD" id="cd08422">
    <property type="entry name" value="PBP2_CrgA_like"/>
    <property type="match status" value="1"/>
</dbReference>
<evidence type="ECO:0000256" key="3">
    <source>
        <dbReference type="ARBA" id="ARBA00023125"/>
    </source>
</evidence>
<gene>
    <name evidence="6" type="ORF">BKX93_05410</name>
</gene>
<dbReference type="GO" id="GO:0003700">
    <property type="term" value="F:DNA-binding transcription factor activity"/>
    <property type="evidence" value="ECO:0007669"/>
    <property type="project" value="InterPro"/>
</dbReference>
<dbReference type="FunFam" id="1.10.10.10:FF:000001">
    <property type="entry name" value="LysR family transcriptional regulator"/>
    <property type="match status" value="1"/>
</dbReference>
<dbReference type="InterPro" id="IPR058163">
    <property type="entry name" value="LysR-type_TF_proteobact-type"/>
</dbReference>
<keyword evidence="4" id="KW-0804">Transcription</keyword>
<keyword evidence="3" id="KW-0238">DNA-binding</keyword>
<dbReference type="SUPFAM" id="SSF53850">
    <property type="entry name" value="Periplasmic binding protein-like II"/>
    <property type="match status" value="1"/>
</dbReference>
<dbReference type="Pfam" id="PF03466">
    <property type="entry name" value="LysR_substrate"/>
    <property type="match status" value="1"/>
</dbReference>
<dbReference type="KEGG" id="cvc:BKX93_05410"/>
<dbReference type="Gene3D" id="3.40.190.290">
    <property type="match status" value="1"/>
</dbReference>
<feature type="domain" description="HTH lysR-type" evidence="5">
    <location>
        <begin position="1"/>
        <end position="59"/>
    </location>
</feature>
<dbReference type="RefSeq" id="WP_070979055.1">
    <property type="nucleotide sequence ID" value="NZ_CP017707.1"/>
</dbReference>
<dbReference type="InterPro" id="IPR036388">
    <property type="entry name" value="WH-like_DNA-bd_sf"/>
</dbReference>
<reference evidence="6 7" key="1">
    <citation type="submission" date="2016-10" db="EMBL/GenBank/DDBJ databases">
        <title>Chromobacterium muskegensis sp. nov., an insecticidal bacterium isolated from Sphagnum bogs.</title>
        <authorList>
            <person name="Sparks M.E."/>
            <person name="Blackburn M.B."/>
            <person name="Gundersen-Rindal D.E."/>
            <person name="Mitchell A."/>
            <person name="Farrar R."/>
            <person name="Kuhar D."/>
        </authorList>
    </citation>
    <scope>NUCLEOTIDE SEQUENCE [LARGE SCALE GENOMIC DNA]</scope>
    <source>
        <strain evidence="6 7">21-1</strain>
    </source>
</reference>
<proteinExistence type="inferred from homology"/>
<dbReference type="Pfam" id="PF00126">
    <property type="entry name" value="HTH_1"/>
    <property type="match status" value="1"/>
</dbReference>
<dbReference type="GO" id="GO:0043565">
    <property type="term" value="F:sequence-specific DNA binding"/>
    <property type="evidence" value="ECO:0007669"/>
    <property type="project" value="TreeGrafter"/>
</dbReference>
<dbReference type="FunFam" id="3.40.190.290:FF:000001">
    <property type="entry name" value="Transcriptional regulator, LysR family"/>
    <property type="match status" value="1"/>
</dbReference>
<dbReference type="EMBL" id="CP017707">
    <property type="protein sequence ID" value="AOZ49489.1"/>
    <property type="molecule type" value="Genomic_DNA"/>
</dbReference>
<evidence type="ECO:0000256" key="4">
    <source>
        <dbReference type="ARBA" id="ARBA00023163"/>
    </source>
</evidence>
<dbReference type="AlphaFoldDB" id="A0A1D9LDY4"/>
<dbReference type="PANTHER" id="PTHR30537:SF35">
    <property type="entry name" value="TRANSCRIPTIONAL REGULATORY PROTEIN"/>
    <property type="match status" value="1"/>
</dbReference>
<name>A0A1D9LDY4_9NEIS</name>
<evidence type="ECO:0000313" key="7">
    <source>
        <dbReference type="Proteomes" id="UP000178776"/>
    </source>
</evidence>
<evidence type="ECO:0000256" key="1">
    <source>
        <dbReference type="ARBA" id="ARBA00009437"/>
    </source>
</evidence>
<protein>
    <submittedName>
        <fullName evidence="6">LysR family transcriptional regulator</fullName>
    </submittedName>
</protein>
<evidence type="ECO:0000259" key="5">
    <source>
        <dbReference type="PROSITE" id="PS50931"/>
    </source>
</evidence>
<dbReference type="SUPFAM" id="SSF46785">
    <property type="entry name" value="Winged helix' DNA-binding domain"/>
    <property type="match status" value="1"/>
</dbReference>
<dbReference type="GeneID" id="68840641"/>
<dbReference type="PANTHER" id="PTHR30537">
    <property type="entry name" value="HTH-TYPE TRANSCRIPTIONAL REGULATOR"/>
    <property type="match status" value="1"/>
</dbReference>
<evidence type="ECO:0000256" key="2">
    <source>
        <dbReference type="ARBA" id="ARBA00023015"/>
    </source>
</evidence>
<keyword evidence="2" id="KW-0805">Transcription regulation</keyword>
<organism evidence="6 7">
    <name type="scientific">Chromobacterium vaccinii</name>
    <dbReference type="NCBI Taxonomy" id="1108595"/>
    <lineage>
        <taxon>Bacteria</taxon>
        <taxon>Pseudomonadati</taxon>
        <taxon>Pseudomonadota</taxon>
        <taxon>Betaproteobacteria</taxon>
        <taxon>Neisseriales</taxon>
        <taxon>Chromobacteriaceae</taxon>
        <taxon>Chromobacterium</taxon>
    </lineage>
</organism>
<dbReference type="GO" id="GO:0006351">
    <property type="term" value="P:DNA-templated transcription"/>
    <property type="evidence" value="ECO:0007669"/>
    <property type="project" value="TreeGrafter"/>
</dbReference>
<accession>A0A1D9LDY4</accession>
<dbReference type="STRING" id="1108595.BKX93_05410"/>
<comment type="similarity">
    <text evidence="1">Belongs to the LysR transcriptional regulatory family.</text>
</comment>
<dbReference type="InterPro" id="IPR005119">
    <property type="entry name" value="LysR_subst-bd"/>
</dbReference>
<dbReference type="InterPro" id="IPR000847">
    <property type="entry name" value="LysR_HTH_N"/>
</dbReference>
<dbReference type="InterPro" id="IPR036390">
    <property type="entry name" value="WH_DNA-bd_sf"/>
</dbReference>
<evidence type="ECO:0000313" key="6">
    <source>
        <dbReference type="EMBL" id="AOZ49489.1"/>
    </source>
</evidence>